<keyword evidence="2" id="KW-0812">Transmembrane</keyword>
<reference evidence="3" key="1">
    <citation type="journal article" date="2020" name="Stud. Mycol.">
        <title>101 Dothideomycetes genomes: a test case for predicting lifestyles and emergence of pathogens.</title>
        <authorList>
            <person name="Haridas S."/>
            <person name="Albert R."/>
            <person name="Binder M."/>
            <person name="Bloem J."/>
            <person name="Labutti K."/>
            <person name="Salamov A."/>
            <person name="Andreopoulos B."/>
            <person name="Baker S."/>
            <person name="Barry K."/>
            <person name="Bills G."/>
            <person name="Bluhm B."/>
            <person name="Cannon C."/>
            <person name="Castanera R."/>
            <person name="Culley D."/>
            <person name="Daum C."/>
            <person name="Ezra D."/>
            <person name="Gonzalez J."/>
            <person name="Henrissat B."/>
            <person name="Kuo A."/>
            <person name="Liang C."/>
            <person name="Lipzen A."/>
            <person name="Lutzoni F."/>
            <person name="Magnuson J."/>
            <person name="Mondo S."/>
            <person name="Nolan M."/>
            <person name="Ohm R."/>
            <person name="Pangilinan J."/>
            <person name="Park H.-J."/>
            <person name="Ramirez L."/>
            <person name="Alfaro M."/>
            <person name="Sun H."/>
            <person name="Tritt A."/>
            <person name="Yoshinaga Y."/>
            <person name="Zwiers L.-H."/>
            <person name="Turgeon B."/>
            <person name="Goodwin S."/>
            <person name="Spatafora J."/>
            <person name="Crous P."/>
            <person name="Grigoriev I."/>
        </authorList>
    </citation>
    <scope>NUCLEOTIDE SEQUENCE</scope>
    <source>
        <strain evidence="3">HMLAC05119</strain>
    </source>
</reference>
<evidence type="ECO:0000256" key="1">
    <source>
        <dbReference type="SAM" id="MobiDB-lite"/>
    </source>
</evidence>
<dbReference type="PANTHER" id="PTHR28019:SF3">
    <property type="entry name" value="INTEGRAL MEMBRANE PROTEIN (AFU_ORTHOLOGUE AFUA_6G07470)"/>
    <property type="match status" value="1"/>
</dbReference>
<dbReference type="InterPro" id="IPR052413">
    <property type="entry name" value="SUR7_domain"/>
</dbReference>
<feature type="transmembrane region" description="Helical" evidence="2">
    <location>
        <begin position="6"/>
        <end position="29"/>
    </location>
</feature>
<dbReference type="PANTHER" id="PTHR28019">
    <property type="entry name" value="CELL MEMBRANE PROTEIN YLR413W-RELATED"/>
    <property type="match status" value="1"/>
</dbReference>
<evidence type="ECO:0000313" key="3">
    <source>
        <dbReference type="EMBL" id="KAF1913899.1"/>
    </source>
</evidence>
<dbReference type="AlphaFoldDB" id="A0A6A5QEV0"/>
<dbReference type="OrthoDB" id="4480814at2759"/>
<protein>
    <submittedName>
        <fullName evidence="3">Integral membrane protein-like protein</fullName>
    </submittedName>
</protein>
<proteinExistence type="predicted"/>
<gene>
    <name evidence="3" type="ORF">BDU57DRAFT_580474</name>
</gene>
<dbReference type="GO" id="GO:0031505">
    <property type="term" value="P:fungal-type cell wall organization"/>
    <property type="evidence" value="ECO:0007669"/>
    <property type="project" value="TreeGrafter"/>
</dbReference>
<feature type="transmembrane region" description="Helical" evidence="2">
    <location>
        <begin position="193"/>
        <end position="220"/>
    </location>
</feature>
<accession>A0A6A5QEV0</accession>
<organism evidence="3 4">
    <name type="scientific">Ampelomyces quisqualis</name>
    <name type="common">Powdery mildew agent</name>
    <dbReference type="NCBI Taxonomy" id="50730"/>
    <lineage>
        <taxon>Eukaryota</taxon>
        <taxon>Fungi</taxon>
        <taxon>Dikarya</taxon>
        <taxon>Ascomycota</taxon>
        <taxon>Pezizomycotina</taxon>
        <taxon>Dothideomycetes</taxon>
        <taxon>Pleosporomycetidae</taxon>
        <taxon>Pleosporales</taxon>
        <taxon>Pleosporineae</taxon>
        <taxon>Phaeosphaeriaceae</taxon>
        <taxon>Ampelomyces</taxon>
    </lineage>
</organism>
<sequence length="322" mass="35061">MGKVGRFACILTPMLLTLASLICIVIVMVGQVSMKDNNPPTTALGRDLYFFKADTSAFRADPDNVLDNLPEELNVDNNLLEALKGAASSKELKDFYQVGLWSYCEGDKDEKTGVETITYCSKSKSNFWFDPFSVWELKDTSAQKVLGEDLQKGLNTYKKVAGWMVWAFGIALLLSAAEFIIGFFAIFSRWGSLVTTIVSTAQTLFVIAAAATATAVYAVLTGAFESVLKPYNIKATMGRQMLSVVWLAVAFGLASGLFWLLSTCCCSGRSAHKKVSVEKTPYTYERVASPAFPAQHGQHTASVGAGHGQSGTAYEPFRQSRV</sequence>
<keyword evidence="2" id="KW-1133">Transmembrane helix</keyword>
<evidence type="ECO:0000313" key="4">
    <source>
        <dbReference type="Proteomes" id="UP000800096"/>
    </source>
</evidence>
<name>A0A6A5QEV0_AMPQU</name>
<keyword evidence="4" id="KW-1185">Reference proteome</keyword>
<feature type="transmembrane region" description="Helical" evidence="2">
    <location>
        <begin position="241"/>
        <end position="261"/>
    </location>
</feature>
<dbReference type="GO" id="GO:0005886">
    <property type="term" value="C:plasma membrane"/>
    <property type="evidence" value="ECO:0007669"/>
    <property type="project" value="InterPro"/>
</dbReference>
<dbReference type="Pfam" id="PF06687">
    <property type="entry name" value="SUR7"/>
    <property type="match status" value="1"/>
</dbReference>
<feature type="region of interest" description="Disordered" evidence="1">
    <location>
        <begin position="296"/>
        <end position="322"/>
    </location>
</feature>
<feature type="transmembrane region" description="Helical" evidence="2">
    <location>
        <begin position="160"/>
        <end position="187"/>
    </location>
</feature>
<dbReference type="InterPro" id="IPR009571">
    <property type="entry name" value="SUR7/Rim9-like_fungi"/>
</dbReference>
<evidence type="ECO:0000256" key="2">
    <source>
        <dbReference type="SAM" id="Phobius"/>
    </source>
</evidence>
<keyword evidence="2" id="KW-0472">Membrane</keyword>
<dbReference type="GO" id="GO:0051285">
    <property type="term" value="C:cell cortex of cell tip"/>
    <property type="evidence" value="ECO:0007669"/>
    <property type="project" value="TreeGrafter"/>
</dbReference>
<dbReference type="Proteomes" id="UP000800096">
    <property type="component" value="Unassembled WGS sequence"/>
</dbReference>
<dbReference type="EMBL" id="ML979138">
    <property type="protein sequence ID" value="KAF1913899.1"/>
    <property type="molecule type" value="Genomic_DNA"/>
</dbReference>